<dbReference type="EMBL" id="CAKOGP040001557">
    <property type="protein sequence ID" value="CAJ1945962.1"/>
    <property type="molecule type" value="Genomic_DNA"/>
</dbReference>
<keyword evidence="3" id="KW-1185">Reference proteome</keyword>
<proteinExistence type="predicted"/>
<reference evidence="2" key="1">
    <citation type="submission" date="2023-08" db="EMBL/GenBank/DDBJ databases">
        <authorList>
            <person name="Audoor S."/>
            <person name="Bilcke G."/>
        </authorList>
    </citation>
    <scope>NUCLEOTIDE SEQUENCE</scope>
</reference>
<dbReference type="SUPFAM" id="SSF52087">
    <property type="entry name" value="CRAL/TRIO domain"/>
    <property type="match status" value="1"/>
</dbReference>
<dbReference type="AlphaFoldDB" id="A0AAD2CWP9"/>
<evidence type="ECO:0000259" key="1">
    <source>
        <dbReference type="Pfam" id="PF20710"/>
    </source>
</evidence>
<feature type="domain" description="DUF6824" evidence="1">
    <location>
        <begin position="354"/>
        <end position="437"/>
    </location>
</feature>
<sequence>MTVEIHFNVMASTPLFQPRTVEINDPADVLPGNIPKEATDIDHVDSMIAQQMSSMTVQDREQAFLDVHGISPIIEETPELVSSKLEEMESQIQKQHRREAYDIAESMNPDYVRNPEFRLMFLRSDLFNAYNAALRLIRHFEAKRDLFGVDKLTQEITQDDLDKESMDCLYMGHAQHLITPDRSNRIISLWVSSEDHDKCSVTALFYQNMHLLRTNKHVQKDGVVAFLYLLDRESGNPYAFDTGLELPRLANAMPIRLAAFHMAHDNKWLVPLLAFIKYSFSLVTRIRIRTHYGSHNECMASMQGHGVPPEILPLEEGGIVTNKDSYREYLRGVRRQERIQFPRRQQIYVPCSYDVLFGKGSSVQTYEGNKRMRRIVTDRQKAYEKAEKGRKVDVAQEVVDMVHESSGMFLKQADDGGEYWVAVDNESARTKVSAAFRTLRIRSK</sequence>
<accession>A0AAD2CWP9</accession>
<gene>
    <name evidence="2" type="ORF">CYCCA115_LOCUS10104</name>
</gene>
<organism evidence="2 3">
    <name type="scientific">Cylindrotheca closterium</name>
    <dbReference type="NCBI Taxonomy" id="2856"/>
    <lineage>
        <taxon>Eukaryota</taxon>
        <taxon>Sar</taxon>
        <taxon>Stramenopiles</taxon>
        <taxon>Ochrophyta</taxon>
        <taxon>Bacillariophyta</taxon>
        <taxon>Bacillariophyceae</taxon>
        <taxon>Bacillariophycidae</taxon>
        <taxon>Bacillariales</taxon>
        <taxon>Bacillariaceae</taxon>
        <taxon>Cylindrotheca</taxon>
    </lineage>
</organism>
<name>A0AAD2CWP9_9STRA</name>
<evidence type="ECO:0000313" key="3">
    <source>
        <dbReference type="Proteomes" id="UP001295423"/>
    </source>
</evidence>
<dbReference type="Proteomes" id="UP001295423">
    <property type="component" value="Unassembled WGS sequence"/>
</dbReference>
<comment type="caution">
    <text evidence="2">The sequence shown here is derived from an EMBL/GenBank/DDBJ whole genome shotgun (WGS) entry which is preliminary data.</text>
</comment>
<protein>
    <recommendedName>
        <fullName evidence="1">DUF6824 domain-containing protein</fullName>
    </recommendedName>
</protein>
<dbReference type="InterPro" id="IPR049227">
    <property type="entry name" value="DUF6824"/>
</dbReference>
<dbReference type="Pfam" id="PF20710">
    <property type="entry name" value="DUF6824"/>
    <property type="match status" value="1"/>
</dbReference>
<evidence type="ECO:0000313" key="2">
    <source>
        <dbReference type="EMBL" id="CAJ1945962.1"/>
    </source>
</evidence>
<dbReference type="InterPro" id="IPR036865">
    <property type="entry name" value="CRAL-TRIO_dom_sf"/>
</dbReference>
<dbReference type="Gene3D" id="3.40.525.10">
    <property type="entry name" value="CRAL-TRIO lipid binding domain"/>
    <property type="match status" value="1"/>
</dbReference>